<dbReference type="RefSeq" id="WP_080807314.1">
    <property type="nucleotide sequence ID" value="NZ_LT828557.1"/>
</dbReference>
<keyword evidence="2" id="KW-0812">Transmembrane</keyword>
<feature type="compositionally biased region" description="Acidic residues" evidence="1">
    <location>
        <begin position="117"/>
        <end position="129"/>
    </location>
</feature>
<feature type="region of interest" description="Disordered" evidence="1">
    <location>
        <begin position="115"/>
        <end position="141"/>
    </location>
</feature>
<dbReference type="Proteomes" id="UP000191931">
    <property type="component" value="Unassembled WGS sequence"/>
</dbReference>
<reference evidence="3 4" key="1">
    <citation type="submission" date="2017-03" db="EMBL/GenBank/DDBJ databases">
        <authorList>
            <person name="Afonso C.L."/>
            <person name="Miller P.J."/>
            <person name="Scott M.A."/>
            <person name="Spackman E."/>
            <person name="Goraichik I."/>
            <person name="Dimitrov K.M."/>
            <person name="Suarez D.L."/>
            <person name="Swayne D.E."/>
        </authorList>
    </citation>
    <scope>NUCLEOTIDE SEQUENCE [LARGE SCALE GENOMIC DNA]</scope>
    <source>
        <strain evidence="3">PRJEB14757</strain>
    </source>
</reference>
<protein>
    <recommendedName>
        <fullName evidence="5">Lipopolysaccharide assembly protein A domain-containing protein</fullName>
    </recommendedName>
</protein>
<keyword evidence="4" id="KW-1185">Reference proteome</keyword>
<feature type="transmembrane region" description="Helical" evidence="2">
    <location>
        <begin position="52"/>
        <end position="73"/>
    </location>
</feature>
<evidence type="ECO:0000256" key="1">
    <source>
        <dbReference type="SAM" id="MobiDB-lite"/>
    </source>
</evidence>
<keyword evidence="2" id="KW-1133">Transmembrane helix</keyword>
<gene>
    <name evidence="3" type="ORF">MTBBW1_2050007</name>
</gene>
<evidence type="ECO:0000313" key="3">
    <source>
        <dbReference type="EMBL" id="SLM30014.1"/>
    </source>
</evidence>
<evidence type="ECO:0000256" key="2">
    <source>
        <dbReference type="SAM" id="Phobius"/>
    </source>
</evidence>
<dbReference type="AlphaFoldDB" id="A0A1W1HBZ9"/>
<dbReference type="EMBL" id="FWEV01000119">
    <property type="protein sequence ID" value="SLM30014.1"/>
    <property type="molecule type" value="Genomic_DNA"/>
</dbReference>
<sequence length="141" mass="16224">MKKFKAFVVLLVVVFVALVIYQNREYFFTKQALSLSLGVETWQWTAPEIENVYYFGGSLLIGLLITGYLGLCAKFRSRKTMKMLNVTINSQHQTIDTLQTELDKFKSDPYFKKKEEPVEELDENSENDAIELPANLEKSQG</sequence>
<evidence type="ECO:0008006" key="5">
    <source>
        <dbReference type="Google" id="ProtNLM"/>
    </source>
</evidence>
<dbReference type="OrthoDB" id="5421436at2"/>
<accession>A0A1W1HBZ9</accession>
<proteinExistence type="predicted"/>
<keyword evidence="2" id="KW-0472">Membrane</keyword>
<evidence type="ECO:0000313" key="4">
    <source>
        <dbReference type="Proteomes" id="UP000191931"/>
    </source>
</evidence>
<dbReference type="STRING" id="1246637.MTBBW1_2050007"/>
<organism evidence="3 4">
    <name type="scientific">Desulfamplus magnetovallimortis</name>
    <dbReference type="NCBI Taxonomy" id="1246637"/>
    <lineage>
        <taxon>Bacteria</taxon>
        <taxon>Pseudomonadati</taxon>
        <taxon>Thermodesulfobacteriota</taxon>
        <taxon>Desulfobacteria</taxon>
        <taxon>Desulfobacterales</taxon>
        <taxon>Desulfobacteraceae</taxon>
        <taxon>Desulfamplus</taxon>
    </lineage>
</organism>
<name>A0A1W1HBZ9_9BACT</name>